<dbReference type="InterPro" id="IPR055170">
    <property type="entry name" value="GFO_IDH_MocA-like_dom"/>
</dbReference>
<evidence type="ECO:0000259" key="7">
    <source>
        <dbReference type="Pfam" id="PF22725"/>
    </source>
</evidence>
<dbReference type="InterPro" id="IPR036291">
    <property type="entry name" value="NAD(P)-bd_dom_sf"/>
</dbReference>
<evidence type="ECO:0000313" key="8">
    <source>
        <dbReference type="EMBL" id="KAK4494954.1"/>
    </source>
</evidence>
<evidence type="ECO:0000256" key="5">
    <source>
        <dbReference type="ARBA" id="ARBA00049233"/>
    </source>
</evidence>
<protein>
    <recommendedName>
        <fullName evidence="3">D-xylose 1-dehydrogenase (NADP(+), D-xylono-1,5-lactone-forming)</fullName>
        <ecNumber evidence="3">1.1.1.179</ecNumber>
    </recommendedName>
    <alternativeName>
        <fullName evidence="4">D-xylose-NADP dehydrogenase</fullName>
    </alternativeName>
</protein>
<dbReference type="EMBL" id="JAXOVC010000013">
    <property type="protein sequence ID" value="KAK4494954.1"/>
    <property type="molecule type" value="Genomic_DNA"/>
</dbReference>
<keyword evidence="2" id="KW-0560">Oxidoreductase</keyword>
<feature type="domain" description="Gfo/Idh/MocA-like oxidoreductase N-terminal" evidence="6">
    <location>
        <begin position="12"/>
        <end position="137"/>
    </location>
</feature>
<dbReference type="InterPro" id="IPR000683">
    <property type="entry name" value="Gfo/Idh/MocA-like_OxRdtase_N"/>
</dbReference>
<comment type="similarity">
    <text evidence="1">Belongs to the Gfo/Idh/MocA family.</text>
</comment>
<dbReference type="EC" id="1.1.1.179" evidence="3"/>
<proteinExistence type="inferred from homology"/>
<feature type="domain" description="GFO/IDH/MocA-like oxidoreductase" evidence="7">
    <location>
        <begin position="152"/>
        <end position="271"/>
    </location>
</feature>
<evidence type="ECO:0000256" key="2">
    <source>
        <dbReference type="ARBA" id="ARBA00023002"/>
    </source>
</evidence>
<comment type="caution">
    <text evidence="8">The sequence shown here is derived from an EMBL/GenBank/DDBJ whole genome shotgun (WGS) entry which is preliminary data.</text>
</comment>
<accession>A0ABR0E0V8</accession>
<organism evidence="8 9">
    <name type="scientific">Zasmidium cellare</name>
    <name type="common">Wine cellar mold</name>
    <name type="synonym">Racodium cellare</name>
    <dbReference type="NCBI Taxonomy" id="395010"/>
    <lineage>
        <taxon>Eukaryota</taxon>
        <taxon>Fungi</taxon>
        <taxon>Dikarya</taxon>
        <taxon>Ascomycota</taxon>
        <taxon>Pezizomycotina</taxon>
        <taxon>Dothideomycetes</taxon>
        <taxon>Dothideomycetidae</taxon>
        <taxon>Mycosphaerellales</taxon>
        <taxon>Mycosphaerellaceae</taxon>
        <taxon>Zasmidium</taxon>
    </lineage>
</organism>
<dbReference type="SUPFAM" id="SSF51735">
    <property type="entry name" value="NAD(P)-binding Rossmann-fold domains"/>
    <property type="match status" value="1"/>
</dbReference>
<evidence type="ECO:0000256" key="3">
    <source>
        <dbReference type="ARBA" id="ARBA00038984"/>
    </source>
</evidence>
<keyword evidence="9" id="KW-1185">Reference proteome</keyword>
<comment type="catalytic activity">
    <reaction evidence="5">
        <text>D-xylose + NADP(+) = D-xylono-1,5-lactone + NADPH + H(+)</text>
        <dbReference type="Rhea" id="RHEA:22000"/>
        <dbReference type="ChEBI" id="CHEBI:15378"/>
        <dbReference type="ChEBI" id="CHEBI:15867"/>
        <dbReference type="ChEBI" id="CHEBI:53455"/>
        <dbReference type="ChEBI" id="CHEBI:57783"/>
        <dbReference type="ChEBI" id="CHEBI:58349"/>
        <dbReference type="EC" id="1.1.1.179"/>
    </reaction>
</comment>
<dbReference type="Pfam" id="PF01408">
    <property type="entry name" value="GFO_IDH_MocA"/>
    <property type="match status" value="1"/>
</dbReference>
<dbReference type="Gene3D" id="3.30.360.10">
    <property type="entry name" value="Dihydrodipicolinate Reductase, domain 2"/>
    <property type="match status" value="1"/>
</dbReference>
<evidence type="ECO:0000259" key="6">
    <source>
        <dbReference type="Pfam" id="PF01408"/>
    </source>
</evidence>
<dbReference type="Proteomes" id="UP001305779">
    <property type="component" value="Unassembled WGS sequence"/>
</dbReference>
<name>A0ABR0E0V8_ZASCE</name>
<dbReference type="InterPro" id="IPR050984">
    <property type="entry name" value="Gfo/Idh/MocA_domain"/>
</dbReference>
<sequence>MPSDNKSTLPTIRWGIVGTGLISSWFVEDLTVERPDAKAHHIIQAIGSSSTEKGQAFVRKHIPNTSPTVHGTYEGLFNDSDVDVLYIGTPHAFHKDNALAAIASGKHVLVEKPFTINAKEARIVLEAAKAKGVFVMEAMWTRFTPLVKSLWQKIFEEKVIGDVRRTFCDFGLDMDFPSLPPDSRLKSRELGAGSLLDIGVYSLTWGLLTLEGPTDHESPMVVALQSLVDEVDVTTSVLLQYPSTGRQGILTSMLESRTDAVFARIEGTTGFVTIEGPAASAPTSFTIYPKVSDPISGYGAKGETFSFEQPGKGFFYEADAVAVDVAKGKLENDVVPHALTLRVMELMDEIRRQGGATFPQNGA</sequence>
<dbReference type="SUPFAM" id="SSF55347">
    <property type="entry name" value="Glyceraldehyde-3-phosphate dehydrogenase-like, C-terminal domain"/>
    <property type="match status" value="1"/>
</dbReference>
<dbReference type="Pfam" id="PF22725">
    <property type="entry name" value="GFO_IDH_MocA_C3"/>
    <property type="match status" value="1"/>
</dbReference>
<gene>
    <name evidence="8" type="ORF">PRZ48_014310</name>
</gene>
<dbReference type="PANTHER" id="PTHR22604:SF105">
    <property type="entry name" value="TRANS-1,2-DIHYDROBENZENE-1,2-DIOL DEHYDROGENASE"/>
    <property type="match status" value="1"/>
</dbReference>
<evidence type="ECO:0000256" key="4">
    <source>
        <dbReference type="ARBA" id="ARBA00042988"/>
    </source>
</evidence>
<evidence type="ECO:0000256" key="1">
    <source>
        <dbReference type="ARBA" id="ARBA00010928"/>
    </source>
</evidence>
<dbReference type="PANTHER" id="PTHR22604">
    <property type="entry name" value="OXIDOREDUCTASES"/>
    <property type="match status" value="1"/>
</dbReference>
<reference evidence="8 9" key="1">
    <citation type="journal article" date="2023" name="G3 (Bethesda)">
        <title>A chromosome-level genome assembly of Zasmidium syzygii isolated from banana leaves.</title>
        <authorList>
            <person name="van Westerhoven A.C."/>
            <person name="Mehrabi R."/>
            <person name="Talebi R."/>
            <person name="Steentjes M.B.F."/>
            <person name="Corcolon B."/>
            <person name="Chong P.A."/>
            <person name="Kema G.H.J."/>
            <person name="Seidl M.F."/>
        </authorList>
    </citation>
    <scope>NUCLEOTIDE SEQUENCE [LARGE SCALE GENOMIC DNA]</scope>
    <source>
        <strain evidence="8 9">P124</strain>
    </source>
</reference>
<evidence type="ECO:0000313" key="9">
    <source>
        <dbReference type="Proteomes" id="UP001305779"/>
    </source>
</evidence>
<dbReference type="Gene3D" id="3.40.50.720">
    <property type="entry name" value="NAD(P)-binding Rossmann-like Domain"/>
    <property type="match status" value="1"/>
</dbReference>